<keyword evidence="2 4" id="KW-0238">DNA-binding</keyword>
<evidence type="ECO:0000313" key="7">
    <source>
        <dbReference type="Proteomes" id="UP000789704"/>
    </source>
</evidence>
<evidence type="ECO:0000256" key="2">
    <source>
        <dbReference type="ARBA" id="ARBA00023125"/>
    </source>
</evidence>
<organism evidence="6 7">
    <name type="scientific">Paraburkholderia saeva</name>
    <dbReference type="NCBI Taxonomy" id="2777537"/>
    <lineage>
        <taxon>Bacteria</taxon>
        <taxon>Pseudomonadati</taxon>
        <taxon>Pseudomonadota</taxon>
        <taxon>Betaproteobacteria</taxon>
        <taxon>Burkholderiales</taxon>
        <taxon>Burkholderiaceae</taxon>
        <taxon>Paraburkholderia</taxon>
    </lineage>
</organism>
<dbReference type="Gene3D" id="1.10.357.10">
    <property type="entry name" value="Tetracycline Repressor, domain 2"/>
    <property type="match status" value="1"/>
</dbReference>
<dbReference type="SUPFAM" id="SSF46689">
    <property type="entry name" value="Homeodomain-like"/>
    <property type="match status" value="1"/>
</dbReference>
<dbReference type="EMBL" id="CAJQZC010000016">
    <property type="protein sequence ID" value="CAG4926049.1"/>
    <property type="molecule type" value="Genomic_DNA"/>
</dbReference>
<evidence type="ECO:0000256" key="3">
    <source>
        <dbReference type="ARBA" id="ARBA00023163"/>
    </source>
</evidence>
<evidence type="ECO:0000256" key="1">
    <source>
        <dbReference type="ARBA" id="ARBA00023015"/>
    </source>
</evidence>
<dbReference type="Pfam" id="PF00440">
    <property type="entry name" value="TetR_N"/>
    <property type="match status" value="1"/>
</dbReference>
<gene>
    <name evidence="6" type="ORF">LMG31841_05547</name>
</gene>
<keyword evidence="1" id="KW-0805">Transcription regulation</keyword>
<dbReference type="Proteomes" id="UP000789704">
    <property type="component" value="Unassembled WGS sequence"/>
</dbReference>
<feature type="DNA-binding region" description="H-T-H motif" evidence="4">
    <location>
        <begin position="49"/>
        <end position="68"/>
    </location>
</feature>
<dbReference type="GO" id="GO:0000976">
    <property type="term" value="F:transcription cis-regulatory region binding"/>
    <property type="evidence" value="ECO:0007669"/>
    <property type="project" value="TreeGrafter"/>
</dbReference>
<dbReference type="InterPro" id="IPR001647">
    <property type="entry name" value="HTH_TetR"/>
</dbReference>
<dbReference type="InterPro" id="IPR050109">
    <property type="entry name" value="HTH-type_TetR-like_transc_reg"/>
</dbReference>
<name>A0A9N8S323_9BURK</name>
<dbReference type="PROSITE" id="PS50977">
    <property type="entry name" value="HTH_TETR_2"/>
    <property type="match status" value="1"/>
</dbReference>
<accession>A0A9N8S323</accession>
<keyword evidence="7" id="KW-1185">Reference proteome</keyword>
<dbReference type="PANTHER" id="PTHR30055">
    <property type="entry name" value="HTH-TYPE TRANSCRIPTIONAL REGULATOR RUTR"/>
    <property type="match status" value="1"/>
</dbReference>
<dbReference type="PANTHER" id="PTHR30055:SF234">
    <property type="entry name" value="HTH-TYPE TRANSCRIPTIONAL REGULATOR BETI"/>
    <property type="match status" value="1"/>
</dbReference>
<protein>
    <recommendedName>
        <fullName evidence="5">HTH tetR-type domain-containing protein</fullName>
    </recommendedName>
</protein>
<comment type="caution">
    <text evidence="6">The sequence shown here is derived from an EMBL/GenBank/DDBJ whole genome shotgun (WGS) entry which is preliminary data.</text>
</comment>
<dbReference type="GO" id="GO:0003700">
    <property type="term" value="F:DNA-binding transcription factor activity"/>
    <property type="evidence" value="ECO:0007669"/>
    <property type="project" value="TreeGrafter"/>
</dbReference>
<dbReference type="AlphaFoldDB" id="A0A9N8S323"/>
<feature type="domain" description="HTH tetR-type" evidence="5">
    <location>
        <begin position="26"/>
        <end position="86"/>
    </location>
</feature>
<dbReference type="Gene3D" id="1.10.10.60">
    <property type="entry name" value="Homeodomain-like"/>
    <property type="match status" value="1"/>
</dbReference>
<sequence length="224" mass="24049">MKNRADAAHAPAGQPAFALPHVDFDEDTSGRILAAAREILLRDGYSGLTMDGLVAALGMSKKTLYVHFSSKDAMVKAILAATGATVLREVGEILQRPGGFVEKLDGVLRVVAAHIGSIGSHVLADLQRCAPHLYDEIDAIKVRNIPLSLTRVLDLGVEQGMVRADIDTGFLIEYWLLVARGLHDPAMLARTQLTHEEAFSKALDLFFAGALTPSGRTRVKARGG</sequence>
<evidence type="ECO:0000256" key="4">
    <source>
        <dbReference type="PROSITE-ProRule" id="PRU00335"/>
    </source>
</evidence>
<keyword evidence="3" id="KW-0804">Transcription</keyword>
<dbReference type="RefSeq" id="WP_228883732.1">
    <property type="nucleotide sequence ID" value="NZ_CAJQYX010000031.1"/>
</dbReference>
<dbReference type="InterPro" id="IPR009057">
    <property type="entry name" value="Homeodomain-like_sf"/>
</dbReference>
<evidence type="ECO:0000259" key="5">
    <source>
        <dbReference type="PROSITE" id="PS50977"/>
    </source>
</evidence>
<evidence type="ECO:0000313" key="6">
    <source>
        <dbReference type="EMBL" id="CAG4926049.1"/>
    </source>
</evidence>
<reference evidence="6" key="1">
    <citation type="submission" date="2021-04" db="EMBL/GenBank/DDBJ databases">
        <authorList>
            <person name="Vanwijnsberghe S."/>
        </authorList>
    </citation>
    <scope>NUCLEOTIDE SEQUENCE</scope>
    <source>
        <strain evidence="6">LMG 31841</strain>
    </source>
</reference>
<dbReference type="PRINTS" id="PR00455">
    <property type="entry name" value="HTHTETR"/>
</dbReference>
<proteinExistence type="predicted"/>